<dbReference type="PROSITE" id="PS51387">
    <property type="entry name" value="FAD_PCMH"/>
    <property type="match status" value="1"/>
</dbReference>
<evidence type="ECO:0000256" key="4">
    <source>
        <dbReference type="ARBA" id="ARBA00004752"/>
    </source>
</evidence>
<dbReference type="NCBIfam" id="NF000755">
    <property type="entry name" value="PRK00046.1"/>
    <property type="match status" value="1"/>
</dbReference>
<keyword evidence="14 16" id="KW-0961">Cell wall biogenesis/degradation</keyword>
<comment type="pathway">
    <text evidence="4 16">Cell wall biogenesis; peptidoglycan biosynthesis.</text>
</comment>
<evidence type="ECO:0000256" key="2">
    <source>
        <dbReference type="ARBA" id="ARBA00003921"/>
    </source>
</evidence>
<feature type="active site" evidence="16">
    <location>
        <position position="331"/>
    </location>
</feature>
<dbReference type="Gene3D" id="3.90.78.10">
    <property type="entry name" value="UDP-N-acetylenolpyruvoylglucosamine reductase, C-terminal domain"/>
    <property type="match status" value="1"/>
</dbReference>
<evidence type="ECO:0000256" key="3">
    <source>
        <dbReference type="ARBA" id="ARBA00004496"/>
    </source>
</evidence>
<comment type="subcellular location">
    <subcellularLocation>
        <location evidence="3 16">Cytoplasm</location>
    </subcellularLocation>
</comment>
<evidence type="ECO:0000259" key="17">
    <source>
        <dbReference type="PROSITE" id="PS51387"/>
    </source>
</evidence>
<dbReference type="NCBIfam" id="TIGR00179">
    <property type="entry name" value="murB"/>
    <property type="match status" value="1"/>
</dbReference>
<proteinExistence type="inferred from homology"/>
<dbReference type="GO" id="GO:0009252">
    <property type="term" value="P:peptidoglycan biosynthetic process"/>
    <property type="evidence" value="ECO:0007669"/>
    <property type="project" value="UniProtKB-UniRule"/>
</dbReference>
<dbReference type="UniPathway" id="UPA00219"/>
<dbReference type="PANTHER" id="PTHR21071:SF4">
    <property type="entry name" value="UDP-N-ACETYLENOLPYRUVOYLGLUCOSAMINE REDUCTASE"/>
    <property type="match status" value="1"/>
</dbReference>
<dbReference type="InterPro" id="IPR003170">
    <property type="entry name" value="MurB"/>
</dbReference>
<gene>
    <name evidence="16" type="primary">murB</name>
    <name evidence="18" type="ORF">A3D68_00145</name>
</gene>
<comment type="function">
    <text evidence="2 16">Cell wall formation.</text>
</comment>
<dbReference type="InterPro" id="IPR016167">
    <property type="entry name" value="FAD-bd_PCMH_sub1"/>
</dbReference>
<keyword evidence="5 16" id="KW-0963">Cytoplasm</keyword>
<dbReference type="EMBL" id="MEWU01000016">
    <property type="protein sequence ID" value="OGC83553.1"/>
    <property type="molecule type" value="Genomic_DNA"/>
</dbReference>
<keyword evidence="6 16" id="KW-0132">Cell division</keyword>
<name>A0A1F4XR93_9BACT</name>
<dbReference type="GO" id="GO:0071555">
    <property type="term" value="P:cell wall organization"/>
    <property type="evidence" value="ECO:0007669"/>
    <property type="project" value="UniProtKB-KW"/>
</dbReference>
<evidence type="ECO:0000256" key="13">
    <source>
        <dbReference type="ARBA" id="ARBA00023306"/>
    </source>
</evidence>
<evidence type="ECO:0000256" key="7">
    <source>
        <dbReference type="ARBA" id="ARBA00022630"/>
    </source>
</evidence>
<evidence type="ECO:0000256" key="11">
    <source>
        <dbReference type="ARBA" id="ARBA00022984"/>
    </source>
</evidence>
<keyword evidence="7 16" id="KW-0285">Flavoprotein</keyword>
<dbReference type="NCBIfam" id="NF010478">
    <property type="entry name" value="PRK13903.1"/>
    <property type="match status" value="1"/>
</dbReference>
<dbReference type="STRING" id="1797240.A3D68_00145"/>
<dbReference type="AlphaFoldDB" id="A0A1F4XR93"/>
<comment type="similarity">
    <text evidence="16">Belongs to the MurB family.</text>
</comment>
<sequence>MQIQENIPLAPLTTFGIGGPARFFALVENVEELEESLDFARDRQLKVFVLGGGSNVLVGDKGFDGLVIKIEIKGIEEVVGLCIAGAGERWDALVEYSVQKNLWGIENLSGIPGSVGGSTVQNVGAYGQALSQTLEWIEVYDTYARRVLRLAKSDCSFGYRRSIFKESDGRYIVLRVALKLSATGAPSVSYKDLREMFLKRSTPLQEVRDAVLEIRAKKFPNTRQEGTAGSFFKNPILSAAKAEALQAKYPEMPLFALPESTDIKVPLAWFLDYRHGVMDLRGVVVGGARMYEKQFLVLVAGKNTLAEDVKKLAVLVQKKVRETLGVEIEPEVKII</sequence>
<accession>A0A1F4XR93</accession>
<dbReference type="InterPro" id="IPR016166">
    <property type="entry name" value="FAD-bd_PCMH"/>
</dbReference>
<dbReference type="InterPro" id="IPR011601">
    <property type="entry name" value="MurB_C"/>
</dbReference>
<keyword evidence="8 16" id="KW-0274">FAD</keyword>
<keyword evidence="10 16" id="KW-0133">Cell shape</keyword>
<evidence type="ECO:0000256" key="15">
    <source>
        <dbReference type="ARBA" id="ARBA00048914"/>
    </source>
</evidence>
<dbReference type="GO" id="GO:0008360">
    <property type="term" value="P:regulation of cell shape"/>
    <property type="evidence" value="ECO:0007669"/>
    <property type="project" value="UniProtKB-KW"/>
</dbReference>
<evidence type="ECO:0000256" key="8">
    <source>
        <dbReference type="ARBA" id="ARBA00022827"/>
    </source>
</evidence>
<dbReference type="EC" id="1.3.1.98" evidence="16"/>
<dbReference type="Pfam" id="PF01565">
    <property type="entry name" value="FAD_binding_4"/>
    <property type="match status" value="1"/>
</dbReference>
<dbReference type="Proteomes" id="UP000177564">
    <property type="component" value="Unassembled WGS sequence"/>
</dbReference>
<comment type="cofactor">
    <cofactor evidence="1 16">
        <name>FAD</name>
        <dbReference type="ChEBI" id="CHEBI:57692"/>
    </cofactor>
</comment>
<feature type="active site" evidence="16">
    <location>
        <position position="160"/>
    </location>
</feature>
<evidence type="ECO:0000256" key="1">
    <source>
        <dbReference type="ARBA" id="ARBA00001974"/>
    </source>
</evidence>
<evidence type="ECO:0000313" key="19">
    <source>
        <dbReference type="Proteomes" id="UP000177564"/>
    </source>
</evidence>
<evidence type="ECO:0000256" key="5">
    <source>
        <dbReference type="ARBA" id="ARBA00022490"/>
    </source>
</evidence>
<dbReference type="GO" id="GO:0008762">
    <property type="term" value="F:UDP-N-acetylmuramate dehydrogenase activity"/>
    <property type="evidence" value="ECO:0007669"/>
    <property type="project" value="UniProtKB-UniRule"/>
</dbReference>
<keyword evidence="9 16" id="KW-0521">NADP</keyword>
<evidence type="ECO:0000256" key="6">
    <source>
        <dbReference type="ARBA" id="ARBA00022618"/>
    </source>
</evidence>
<dbReference type="InterPro" id="IPR036318">
    <property type="entry name" value="FAD-bd_PCMH-like_sf"/>
</dbReference>
<dbReference type="GO" id="GO:0005829">
    <property type="term" value="C:cytosol"/>
    <property type="evidence" value="ECO:0007669"/>
    <property type="project" value="TreeGrafter"/>
</dbReference>
<dbReference type="GO" id="GO:0051301">
    <property type="term" value="P:cell division"/>
    <property type="evidence" value="ECO:0007669"/>
    <property type="project" value="UniProtKB-KW"/>
</dbReference>
<feature type="active site" description="Proton donor" evidence="16">
    <location>
        <position position="230"/>
    </location>
</feature>
<dbReference type="Gene3D" id="3.30.465.10">
    <property type="match status" value="1"/>
</dbReference>
<comment type="caution">
    <text evidence="18">The sequence shown here is derived from an EMBL/GenBank/DDBJ whole genome shotgun (WGS) entry which is preliminary data.</text>
</comment>
<evidence type="ECO:0000256" key="9">
    <source>
        <dbReference type="ARBA" id="ARBA00022857"/>
    </source>
</evidence>
<keyword evidence="12 16" id="KW-0560">Oxidoreductase</keyword>
<dbReference type="HAMAP" id="MF_00037">
    <property type="entry name" value="MurB"/>
    <property type="match status" value="1"/>
</dbReference>
<reference evidence="18 19" key="1">
    <citation type="journal article" date="2016" name="Nat. Commun.">
        <title>Thousands of microbial genomes shed light on interconnected biogeochemical processes in an aquifer system.</title>
        <authorList>
            <person name="Anantharaman K."/>
            <person name="Brown C.T."/>
            <person name="Hug L.A."/>
            <person name="Sharon I."/>
            <person name="Castelle C.J."/>
            <person name="Probst A.J."/>
            <person name="Thomas B.C."/>
            <person name="Singh A."/>
            <person name="Wilkins M.J."/>
            <person name="Karaoz U."/>
            <person name="Brodie E.L."/>
            <person name="Williams K.H."/>
            <person name="Hubbard S.S."/>
            <person name="Banfield J.F."/>
        </authorList>
    </citation>
    <scope>NUCLEOTIDE SEQUENCE [LARGE SCALE GENOMIC DNA]</scope>
</reference>
<organism evidence="18 19">
    <name type="scientific">Candidatus Adlerbacteria bacterium RIFCSPHIGHO2_02_FULL_52_17</name>
    <dbReference type="NCBI Taxonomy" id="1797240"/>
    <lineage>
        <taxon>Bacteria</taxon>
        <taxon>Candidatus Adleribacteriota</taxon>
    </lineage>
</organism>
<dbReference type="InterPro" id="IPR016169">
    <property type="entry name" value="FAD-bd_PCMH_sub2"/>
</dbReference>
<evidence type="ECO:0000256" key="16">
    <source>
        <dbReference type="HAMAP-Rule" id="MF_00037"/>
    </source>
</evidence>
<protein>
    <recommendedName>
        <fullName evidence="16">UDP-N-acetylenolpyruvoylglucosamine reductase</fullName>
        <ecNumber evidence="16">1.3.1.98</ecNumber>
    </recommendedName>
    <alternativeName>
        <fullName evidence="16">UDP-N-acetylmuramate dehydrogenase</fullName>
    </alternativeName>
</protein>
<dbReference type="InterPro" id="IPR006094">
    <property type="entry name" value="Oxid_FAD_bind_N"/>
</dbReference>
<dbReference type="SUPFAM" id="SSF56194">
    <property type="entry name" value="Uridine diphospho-N-Acetylenolpyruvylglucosamine reductase, MurB, C-terminal domain"/>
    <property type="match status" value="1"/>
</dbReference>
<dbReference type="Pfam" id="PF02873">
    <property type="entry name" value="MurB_C"/>
    <property type="match status" value="1"/>
</dbReference>
<dbReference type="GO" id="GO:0071949">
    <property type="term" value="F:FAD binding"/>
    <property type="evidence" value="ECO:0007669"/>
    <property type="project" value="InterPro"/>
</dbReference>
<dbReference type="PANTHER" id="PTHR21071">
    <property type="entry name" value="UDP-N-ACETYLENOLPYRUVOYLGLUCOSAMINE REDUCTASE"/>
    <property type="match status" value="1"/>
</dbReference>
<comment type="catalytic activity">
    <reaction evidence="15 16">
        <text>UDP-N-acetyl-alpha-D-muramate + NADP(+) = UDP-N-acetyl-3-O-(1-carboxyvinyl)-alpha-D-glucosamine + NADPH + H(+)</text>
        <dbReference type="Rhea" id="RHEA:12248"/>
        <dbReference type="ChEBI" id="CHEBI:15378"/>
        <dbReference type="ChEBI" id="CHEBI:57783"/>
        <dbReference type="ChEBI" id="CHEBI:58349"/>
        <dbReference type="ChEBI" id="CHEBI:68483"/>
        <dbReference type="ChEBI" id="CHEBI:70757"/>
        <dbReference type="EC" id="1.3.1.98"/>
    </reaction>
</comment>
<dbReference type="Gene3D" id="3.30.43.10">
    <property type="entry name" value="Uridine Diphospho-n-acetylenolpyruvylglucosamine Reductase, domain 2"/>
    <property type="match status" value="1"/>
</dbReference>
<keyword evidence="13 16" id="KW-0131">Cell cycle</keyword>
<dbReference type="SUPFAM" id="SSF56176">
    <property type="entry name" value="FAD-binding/transporter-associated domain-like"/>
    <property type="match status" value="1"/>
</dbReference>
<evidence type="ECO:0000256" key="14">
    <source>
        <dbReference type="ARBA" id="ARBA00023316"/>
    </source>
</evidence>
<evidence type="ECO:0000313" key="18">
    <source>
        <dbReference type="EMBL" id="OGC83553.1"/>
    </source>
</evidence>
<feature type="domain" description="FAD-binding PCMH-type" evidence="17">
    <location>
        <begin position="16"/>
        <end position="183"/>
    </location>
</feature>
<dbReference type="InterPro" id="IPR036635">
    <property type="entry name" value="MurB_C_sf"/>
</dbReference>
<evidence type="ECO:0000256" key="12">
    <source>
        <dbReference type="ARBA" id="ARBA00023002"/>
    </source>
</evidence>
<evidence type="ECO:0000256" key="10">
    <source>
        <dbReference type="ARBA" id="ARBA00022960"/>
    </source>
</evidence>
<keyword evidence="11 16" id="KW-0573">Peptidoglycan synthesis</keyword>